<dbReference type="InterPro" id="IPR002525">
    <property type="entry name" value="Transp_IS110-like_N"/>
</dbReference>
<dbReference type="PANTHER" id="PTHR33055">
    <property type="entry name" value="TRANSPOSASE FOR INSERTION SEQUENCE ELEMENT IS1111A"/>
    <property type="match status" value="1"/>
</dbReference>
<dbReference type="Proteomes" id="UP000192408">
    <property type="component" value="Unassembled WGS sequence"/>
</dbReference>
<dbReference type="GO" id="GO:0006313">
    <property type="term" value="P:DNA transposition"/>
    <property type="evidence" value="ECO:0007669"/>
    <property type="project" value="InterPro"/>
</dbReference>
<sequence length="317" mass="35466">MNTPIYCGIDVAKKQMVIGFTHKAKTKTFTQNTTDIQHAVAYLLAAAPELIVMESTGGLEIPLAKALYHAGLRVIIANPRQTNQFALSQSLAKTDVKDAKMLACYAQMMAIRDNVEVSLYIPPSEEQQKLEATVKQRLHFVELRTAEKNRLQQIDESQRVNTEAFIGYLDNLIAKLDKDINEQHQHFSDKIELIKDIKGVGQNLTAVLMSMLPELGTLTGKQIASLVGVAPHPKESGSMKFHRRCWGGRKAVRNALYMSALVASRYEPAITLFYQRLLARGKPFKVAINACMRKLLTIINALVKQGEKWDSLRYLAA</sequence>
<evidence type="ECO:0000259" key="2">
    <source>
        <dbReference type="Pfam" id="PF02371"/>
    </source>
</evidence>
<dbReference type="InterPro" id="IPR003346">
    <property type="entry name" value="Transposase_20"/>
</dbReference>
<protein>
    <submittedName>
        <fullName evidence="3">Transposase</fullName>
    </submittedName>
</protein>
<dbReference type="AlphaFoldDB" id="A0A1W1UGR3"/>
<keyword evidence="4" id="KW-1185">Reference proteome</keyword>
<dbReference type="EMBL" id="FWWV01000002">
    <property type="protein sequence ID" value="SMB80001.1"/>
    <property type="molecule type" value="Genomic_DNA"/>
</dbReference>
<dbReference type="GO" id="GO:0004803">
    <property type="term" value="F:transposase activity"/>
    <property type="evidence" value="ECO:0007669"/>
    <property type="project" value="InterPro"/>
</dbReference>
<reference evidence="4" key="1">
    <citation type="submission" date="2017-04" db="EMBL/GenBank/DDBJ databases">
        <authorList>
            <person name="Varghese N."/>
            <person name="Submissions S."/>
        </authorList>
    </citation>
    <scope>NUCLEOTIDE SEQUENCE [LARGE SCALE GENOMIC DNA]</scope>
    <source>
        <strain evidence="4">DSM 23072</strain>
    </source>
</reference>
<dbReference type="PANTHER" id="PTHR33055:SF13">
    <property type="entry name" value="TRANSPOSASE"/>
    <property type="match status" value="1"/>
</dbReference>
<proteinExistence type="predicted"/>
<feature type="domain" description="Transposase IS116/IS110/IS902 C-terminal" evidence="2">
    <location>
        <begin position="192"/>
        <end position="275"/>
    </location>
</feature>
<evidence type="ECO:0000313" key="4">
    <source>
        <dbReference type="Proteomes" id="UP000192408"/>
    </source>
</evidence>
<dbReference type="GO" id="GO:0003677">
    <property type="term" value="F:DNA binding"/>
    <property type="evidence" value="ECO:0007669"/>
    <property type="project" value="InterPro"/>
</dbReference>
<accession>A0A1W1UGR3</accession>
<evidence type="ECO:0000259" key="1">
    <source>
        <dbReference type="Pfam" id="PF01548"/>
    </source>
</evidence>
<dbReference type="STRING" id="1122938.SAMN05660772_00515"/>
<organism evidence="3 4">
    <name type="scientific">Pasteurella testudinis DSM 23072</name>
    <dbReference type="NCBI Taxonomy" id="1122938"/>
    <lineage>
        <taxon>Bacteria</taxon>
        <taxon>Pseudomonadati</taxon>
        <taxon>Pseudomonadota</taxon>
        <taxon>Gammaproteobacteria</taxon>
        <taxon>Pasteurellales</taxon>
        <taxon>Pasteurellaceae</taxon>
        <taxon>Pasteurella</taxon>
    </lineage>
</organism>
<dbReference type="Pfam" id="PF01548">
    <property type="entry name" value="DEDD_Tnp_IS110"/>
    <property type="match status" value="1"/>
</dbReference>
<gene>
    <name evidence="3" type="ORF">SAMN05660772_00515</name>
</gene>
<dbReference type="RefSeq" id="WP_084255846.1">
    <property type="nucleotide sequence ID" value="NZ_JNUW01000003.1"/>
</dbReference>
<evidence type="ECO:0000313" key="3">
    <source>
        <dbReference type="EMBL" id="SMB80001.1"/>
    </source>
</evidence>
<dbReference type="InterPro" id="IPR047650">
    <property type="entry name" value="Transpos_IS110"/>
</dbReference>
<name>A0A1W1UGR3_9PAST</name>
<feature type="domain" description="Transposase IS110-like N-terminal" evidence="1">
    <location>
        <begin position="7"/>
        <end position="153"/>
    </location>
</feature>
<dbReference type="Pfam" id="PF02371">
    <property type="entry name" value="Transposase_20"/>
    <property type="match status" value="1"/>
</dbReference>